<dbReference type="PROSITE" id="PS50084">
    <property type="entry name" value="KH_TYPE_1"/>
    <property type="match status" value="1"/>
</dbReference>
<gene>
    <name evidence="5" type="ORF">KFL_002640140</name>
</gene>
<reference evidence="5 6" key="1">
    <citation type="journal article" date="2014" name="Nat. Commun.">
        <title>Klebsormidium flaccidum genome reveals primary factors for plant terrestrial adaptation.</title>
        <authorList>
            <person name="Hori K."/>
            <person name="Maruyama F."/>
            <person name="Fujisawa T."/>
            <person name="Togashi T."/>
            <person name="Yamamoto N."/>
            <person name="Seo M."/>
            <person name="Sato S."/>
            <person name="Yamada T."/>
            <person name="Mori H."/>
            <person name="Tajima N."/>
            <person name="Moriyama T."/>
            <person name="Ikeuchi M."/>
            <person name="Watanabe M."/>
            <person name="Wada H."/>
            <person name="Kobayashi K."/>
            <person name="Saito M."/>
            <person name="Masuda T."/>
            <person name="Sasaki-Sekimoto Y."/>
            <person name="Mashiguchi K."/>
            <person name="Awai K."/>
            <person name="Shimojima M."/>
            <person name="Masuda S."/>
            <person name="Iwai M."/>
            <person name="Nobusawa T."/>
            <person name="Narise T."/>
            <person name="Kondo S."/>
            <person name="Saito H."/>
            <person name="Sato R."/>
            <person name="Murakawa M."/>
            <person name="Ihara Y."/>
            <person name="Oshima-Yamada Y."/>
            <person name="Ohtaka K."/>
            <person name="Satoh M."/>
            <person name="Sonobe K."/>
            <person name="Ishii M."/>
            <person name="Ohtani R."/>
            <person name="Kanamori-Sato M."/>
            <person name="Honoki R."/>
            <person name="Miyazaki D."/>
            <person name="Mochizuki H."/>
            <person name="Umetsu J."/>
            <person name="Higashi K."/>
            <person name="Shibata D."/>
            <person name="Kamiya Y."/>
            <person name="Sato N."/>
            <person name="Nakamura Y."/>
            <person name="Tabata S."/>
            <person name="Ida S."/>
            <person name="Kurokawa K."/>
            <person name="Ohta H."/>
        </authorList>
    </citation>
    <scope>NUCLEOTIDE SEQUENCE [LARGE SCALE GENOMIC DNA]</scope>
    <source>
        <strain evidence="5 6">NIES-2285</strain>
    </source>
</reference>
<dbReference type="STRING" id="105231.A0A0U9HK88"/>
<feature type="compositionally biased region" description="Basic and acidic residues" evidence="3">
    <location>
        <begin position="1875"/>
        <end position="1885"/>
    </location>
</feature>
<name>A0A0U9HK88_KLENI</name>
<feature type="compositionally biased region" description="Basic and acidic residues" evidence="3">
    <location>
        <begin position="1417"/>
        <end position="1433"/>
    </location>
</feature>
<feature type="compositionally biased region" description="Basic and acidic residues" evidence="3">
    <location>
        <begin position="1167"/>
        <end position="1176"/>
    </location>
</feature>
<dbReference type="InterPro" id="IPR036612">
    <property type="entry name" value="KH_dom_type_1_sf"/>
</dbReference>
<accession>A0A0U9HK88</accession>
<feature type="compositionally biased region" description="Low complexity" evidence="3">
    <location>
        <begin position="1443"/>
        <end position="1454"/>
    </location>
</feature>
<evidence type="ECO:0000256" key="2">
    <source>
        <dbReference type="SAM" id="Coils"/>
    </source>
</evidence>
<feature type="compositionally biased region" description="Basic and acidic residues" evidence="3">
    <location>
        <begin position="639"/>
        <end position="649"/>
    </location>
</feature>
<evidence type="ECO:0000259" key="4">
    <source>
        <dbReference type="Pfam" id="PF00013"/>
    </source>
</evidence>
<dbReference type="Proteomes" id="UP000054558">
    <property type="component" value="Unassembled WGS sequence"/>
</dbReference>
<evidence type="ECO:0000256" key="3">
    <source>
        <dbReference type="SAM" id="MobiDB-lite"/>
    </source>
</evidence>
<keyword evidence="1" id="KW-0694">RNA-binding</keyword>
<feature type="region of interest" description="Disordered" evidence="3">
    <location>
        <begin position="553"/>
        <end position="1295"/>
    </location>
</feature>
<proteinExistence type="predicted"/>
<evidence type="ECO:0000313" key="5">
    <source>
        <dbReference type="EMBL" id="GAQ85993.1"/>
    </source>
</evidence>
<feature type="coiled-coil region" evidence="2">
    <location>
        <begin position="131"/>
        <end position="182"/>
    </location>
</feature>
<feature type="compositionally biased region" description="Gly residues" evidence="3">
    <location>
        <begin position="1997"/>
        <end position="2011"/>
    </location>
</feature>
<feature type="compositionally biased region" description="Basic and acidic residues" evidence="3">
    <location>
        <begin position="1190"/>
        <end position="1200"/>
    </location>
</feature>
<feature type="compositionally biased region" description="Polar residues" evidence="3">
    <location>
        <begin position="1828"/>
        <end position="1838"/>
    </location>
</feature>
<keyword evidence="6" id="KW-1185">Reference proteome</keyword>
<feature type="compositionally biased region" description="Low complexity" evidence="3">
    <location>
        <begin position="356"/>
        <end position="367"/>
    </location>
</feature>
<feature type="compositionally biased region" description="Basic and acidic residues" evidence="3">
    <location>
        <begin position="1658"/>
        <end position="1667"/>
    </location>
</feature>
<feature type="compositionally biased region" description="Basic and acidic residues" evidence="3">
    <location>
        <begin position="1967"/>
        <end position="1990"/>
    </location>
</feature>
<feature type="compositionally biased region" description="Basic and acidic residues" evidence="3">
    <location>
        <begin position="1059"/>
        <end position="1079"/>
    </location>
</feature>
<feature type="compositionally biased region" description="Basic and acidic residues" evidence="3">
    <location>
        <begin position="1937"/>
        <end position="1947"/>
    </location>
</feature>
<feature type="compositionally biased region" description="Basic and acidic residues" evidence="3">
    <location>
        <begin position="982"/>
        <end position="994"/>
    </location>
</feature>
<dbReference type="OMA" id="WECANDS"/>
<feature type="compositionally biased region" description="Low complexity" evidence="3">
    <location>
        <begin position="1"/>
        <end position="21"/>
    </location>
</feature>
<evidence type="ECO:0000256" key="1">
    <source>
        <dbReference type="PROSITE-ProRule" id="PRU00117"/>
    </source>
</evidence>
<feature type="region of interest" description="Disordered" evidence="3">
    <location>
        <begin position="1713"/>
        <end position="2054"/>
    </location>
</feature>
<feature type="domain" description="K Homology" evidence="4">
    <location>
        <begin position="189"/>
        <end position="248"/>
    </location>
</feature>
<dbReference type="Pfam" id="PF00013">
    <property type="entry name" value="KH_1"/>
    <property type="match status" value="1"/>
</dbReference>
<keyword evidence="2" id="KW-0175">Coiled coil</keyword>
<evidence type="ECO:0000313" key="6">
    <source>
        <dbReference type="Proteomes" id="UP000054558"/>
    </source>
</evidence>
<dbReference type="Gene3D" id="3.30.1370.10">
    <property type="entry name" value="K Homology domain, type 1"/>
    <property type="match status" value="1"/>
</dbReference>
<feature type="compositionally biased region" description="Pro residues" evidence="3">
    <location>
        <begin position="716"/>
        <end position="727"/>
    </location>
</feature>
<feature type="region of interest" description="Disordered" evidence="3">
    <location>
        <begin position="1"/>
        <end position="98"/>
    </location>
</feature>
<feature type="compositionally biased region" description="Low complexity" evidence="3">
    <location>
        <begin position="594"/>
        <end position="605"/>
    </location>
</feature>
<feature type="compositionally biased region" description="Low complexity" evidence="3">
    <location>
        <begin position="1948"/>
        <end position="1958"/>
    </location>
</feature>
<feature type="region of interest" description="Disordered" evidence="3">
    <location>
        <begin position="455"/>
        <end position="511"/>
    </location>
</feature>
<feature type="compositionally biased region" description="Low complexity" evidence="3">
    <location>
        <begin position="809"/>
        <end position="818"/>
    </location>
</feature>
<feature type="compositionally biased region" description="Low complexity" evidence="3">
    <location>
        <begin position="1270"/>
        <end position="1295"/>
    </location>
</feature>
<feature type="compositionally biased region" description="Basic and acidic residues" evidence="3">
    <location>
        <begin position="1315"/>
        <end position="1325"/>
    </location>
</feature>
<feature type="compositionally biased region" description="Basic and acidic residues" evidence="3">
    <location>
        <begin position="1134"/>
        <end position="1146"/>
    </location>
</feature>
<feature type="compositionally biased region" description="Basic and acidic residues" evidence="3">
    <location>
        <begin position="1776"/>
        <end position="1796"/>
    </location>
</feature>
<feature type="compositionally biased region" description="Polar residues" evidence="3">
    <location>
        <begin position="1886"/>
        <end position="1895"/>
    </location>
</feature>
<feature type="compositionally biased region" description="Basic and acidic residues" evidence="3">
    <location>
        <begin position="1756"/>
        <end position="1767"/>
    </location>
</feature>
<dbReference type="GO" id="GO:0003723">
    <property type="term" value="F:RNA binding"/>
    <property type="evidence" value="ECO:0007669"/>
    <property type="project" value="UniProtKB-UniRule"/>
</dbReference>
<dbReference type="EMBL" id="DF237213">
    <property type="protein sequence ID" value="GAQ85993.1"/>
    <property type="molecule type" value="Genomic_DNA"/>
</dbReference>
<sequence>MSAASSAKASQPAASSSGSLSFEQTAVAWTDIEAGEAVGSEGPAQSIAQSMRRMFPPAQPPAPDNQPELLQSAQGPPQLPSAARGFAPGEQGRPGPMHGMVAVPPILAEWVTSPDAADVLAKILGVARARLRGVEQNAVRFEAEEEEAVQEAQGLLQSHLDHKAGVEEKRRVKRELELIEQEFRDGLRCEFQVPLQALPHVFGVNGSNLAQVQAECGVERVLVDSDESMVRIVGRSREAVAAARSRLEYDVWCLPTARDLLQSSGNKIEALLERVRTKNKLAEAEVQEDEQGPWVSLVGCKAVLAEAARVVEGQLQLFEMMQAEAAEVADVSEEQVQRVSRTWGVQPRSGPPAGGPPFFAAPARLPANTARAPSTAQSREPRAAAQATTGEWEDIEPPLMGPDQKHASGWGSQTGSPGQGPAGSAARPTQLARLQPRTGAGAAMGATSNGVVDGTAGVAPTGWGQAAAGGHPGSTTGHRTGPALGQGSLPAVSQPAREASGPTQVAGGSGGWGEVPAFQHDVRGGAEPRIVTRRPLAATPNRLAASVLATVVSSRQKEGAQISRGRGGLGASPEKGGRANRSGAEGEMKGRATGGQIAAAQGAEQDYQGSSLGARDEEPPGATGWGDTPAANSGGLQVERGRGQIKEAAAESGFWTLGSPPGATPAPPLDQESVKSTWDAAWPNSAVAGRTNWGQQRGPEGQTILEGRGSAQRSGPPGPAAPAPLPGPAASSEHASSGWRGQPRSAASGSLSSSQPGASISRGEPSTASSGPAPRRRVERINANAVPPPDVSTLLRAPSGKAGVRPVLAAPSSAPAAAEPLISRSAAAGAPSRQPGAAPPAKAPAYRPEDAVVLVTASEGSGSGRVPPQSRPLIGRPSTTRSQPQAPKASPVVSLEREAPRTPAQDVRSASLPKASGASKGSVSERPERKALLRAVSSASSTGSTSNSKLANRGQGEVAGRGNGPGQVAPLGAFQEDTQEGANKEARRLERTQEEASLPEGNQEQEGEQKMVSGSAEGAHDPMSARVHAGAKQEAEGRGASVKSVRGSEVEPLGPAEVAEARDAAPDAPGRGERTERTEAATLRGQDGEEGAVAGSSDSDGVQAVEQGVGLVEDPAASHGASRNAACPGPKAGNESKAKDEARGEINGRSGGGQTRARKWASETSEEEQRFEEGHAAQHGAPQGEGPTRNGHEEVAREEAASVSQQGRVAGGPSGWGDAKKPEAEEKPSKWGTANHVNGGLEEVEDHPFAQRTGQGARPESGMRPWSDEAAAPAAPRGKGAGSGSWVSDDSGSVRSVGVDVGRWAEEAAISTLSEHEALLHDSPHGFEGATDSGSGRGGSTGSSRAGSSEGRRGPVYRMKMQKFQLAAIKANQVGGGPPTGWEAVPEEGATPGKGLPGTEPGPSVATDAPPAAMHSEPQDVRDWVRPKLRPDRAGPLLDTPGPSRRLAVPPAARAPHRAEPERQDRPPAPAQPTAADERAEPEGGFPAEEAVRATGWGDAEGAEQEALAGTEEVEARGWTEPPRRREEASKAGAHRGERRGGRLDERARSAEVYNEANGGSAQETDVAVGAEEPGAPTGWGGDVAGPSAVQSEPKAYPQDERGASGGLGVADYAEISEEREYGMAPADEAQPTGWPEEGKAERGGPYEGHTGVAAGEATREDPHADVSMEYEESWDGEDDASASEAESSPRGGLQKAPLRIGAQDVRLVEGTLPATALKRSTVNPTLLPGTQRGAGQAQEAASRMEVGVQDARLLPVERSERLERSGQRKKKDRKGKGSREKKERRREERRLEERRRRSGGSRTPQGASPGGDLSERGVLPGPLRQTPGASGNNTPSPSRVPPSGWNAGGGSPVTPASILQAVEQPSPGGRSSRLRKEGGGRGTKEQAQTANEGRTWQDAAEASVQERASNRAGASLAADTEAGILGKGGPVAPSRTSEDWPRDSTGRRASSQRRSAGNAQGTQPDAARDVSQDSSHLQREEGSSQKREVGSVGIEAAGGGKESDAGGAGGDADKQSSGSGGQRGSSGQSAKRAVRPSGVWSVRDRRGTSTSSA</sequence>
<organism evidence="5 6">
    <name type="scientific">Klebsormidium nitens</name>
    <name type="common">Green alga</name>
    <name type="synonym">Ulothrix nitens</name>
    <dbReference type="NCBI Taxonomy" id="105231"/>
    <lineage>
        <taxon>Eukaryota</taxon>
        <taxon>Viridiplantae</taxon>
        <taxon>Streptophyta</taxon>
        <taxon>Klebsormidiophyceae</taxon>
        <taxon>Klebsormidiales</taxon>
        <taxon>Klebsormidiaceae</taxon>
        <taxon>Klebsormidium</taxon>
    </lineage>
</organism>
<feature type="compositionally biased region" description="Basic and acidic residues" evidence="3">
    <location>
        <begin position="1218"/>
        <end position="1229"/>
    </location>
</feature>
<feature type="compositionally biased region" description="Basic and acidic residues" evidence="3">
    <location>
        <begin position="1457"/>
        <end position="1466"/>
    </location>
</feature>
<protein>
    <recommendedName>
        <fullName evidence="4">K Homology domain-containing protein</fullName>
    </recommendedName>
</protein>
<feature type="region of interest" description="Disordered" evidence="3">
    <location>
        <begin position="340"/>
        <end position="429"/>
    </location>
</feature>
<feature type="compositionally biased region" description="Low complexity" evidence="3">
    <location>
        <begin position="937"/>
        <end position="948"/>
    </location>
</feature>
<feature type="compositionally biased region" description="Acidic residues" evidence="3">
    <location>
        <begin position="1669"/>
        <end position="1682"/>
    </location>
</feature>
<feature type="region of interest" description="Disordered" evidence="3">
    <location>
        <begin position="1315"/>
        <end position="1701"/>
    </location>
</feature>
<feature type="compositionally biased region" description="Low complexity" evidence="3">
    <location>
        <begin position="745"/>
        <end position="761"/>
    </location>
</feature>
<feature type="compositionally biased region" description="Basic and acidic residues" evidence="3">
    <location>
        <begin position="1514"/>
        <end position="1550"/>
    </location>
</feature>
<dbReference type="SUPFAM" id="SSF54791">
    <property type="entry name" value="Eukaryotic type KH-domain (KH-domain type I)"/>
    <property type="match status" value="1"/>
</dbReference>
<dbReference type="InterPro" id="IPR004088">
    <property type="entry name" value="KH_dom_type_1"/>
</dbReference>